<proteinExistence type="predicted"/>
<sequence length="66" mass="7580">WKRAALLLMIAMLFWLAYQMKGYKSKPKVVYASRYSKEYKYRPAASPIITEALKDGRVRVRGAAPA</sequence>
<feature type="chain" id="PRO_5042143179" evidence="1">
    <location>
        <begin position="20"/>
        <end position="66"/>
    </location>
</feature>
<feature type="signal peptide" evidence="1">
    <location>
        <begin position="1"/>
        <end position="19"/>
    </location>
</feature>
<feature type="non-terminal residue" evidence="2">
    <location>
        <position position="1"/>
    </location>
</feature>
<evidence type="ECO:0000313" key="3">
    <source>
        <dbReference type="Proteomes" id="UP001219525"/>
    </source>
</evidence>
<evidence type="ECO:0000256" key="1">
    <source>
        <dbReference type="SAM" id="SignalP"/>
    </source>
</evidence>
<dbReference type="AlphaFoldDB" id="A0AAD6UMT7"/>
<organism evidence="2 3">
    <name type="scientific">Mycena pura</name>
    <dbReference type="NCBI Taxonomy" id="153505"/>
    <lineage>
        <taxon>Eukaryota</taxon>
        <taxon>Fungi</taxon>
        <taxon>Dikarya</taxon>
        <taxon>Basidiomycota</taxon>
        <taxon>Agaricomycotina</taxon>
        <taxon>Agaricomycetes</taxon>
        <taxon>Agaricomycetidae</taxon>
        <taxon>Agaricales</taxon>
        <taxon>Marasmiineae</taxon>
        <taxon>Mycenaceae</taxon>
        <taxon>Mycena</taxon>
    </lineage>
</organism>
<feature type="non-terminal residue" evidence="2">
    <location>
        <position position="66"/>
    </location>
</feature>
<name>A0AAD6UMT7_9AGAR</name>
<gene>
    <name evidence="2" type="ORF">GGX14DRAFT_310256</name>
</gene>
<dbReference type="EMBL" id="JARJCW010000142">
    <property type="protein sequence ID" value="KAJ7190792.1"/>
    <property type="molecule type" value="Genomic_DNA"/>
</dbReference>
<evidence type="ECO:0000313" key="2">
    <source>
        <dbReference type="EMBL" id="KAJ7190792.1"/>
    </source>
</evidence>
<dbReference type="Proteomes" id="UP001219525">
    <property type="component" value="Unassembled WGS sequence"/>
</dbReference>
<accession>A0AAD6UMT7</accession>
<keyword evidence="1" id="KW-0732">Signal</keyword>
<keyword evidence="3" id="KW-1185">Reference proteome</keyword>
<comment type="caution">
    <text evidence="2">The sequence shown here is derived from an EMBL/GenBank/DDBJ whole genome shotgun (WGS) entry which is preliminary data.</text>
</comment>
<protein>
    <submittedName>
        <fullName evidence="2">Uncharacterized protein</fullName>
    </submittedName>
</protein>
<reference evidence="2" key="1">
    <citation type="submission" date="2023-03" db="EMBL/GenBank/DDBJ databases">
        <title>Massive genome expansion in bonnet fungi (Mycena s.s.) driven by repeated elements and novel gene families across ecological guilds.</title>
        <authorList>
            <consortium name="Lawrence Berkeley National Laboratory"/>
            <person name="Harder C.B."/>
            <person name="Miyauchi S."/>
            <person name="Viragh M."/>
            <person name="Kuo A."/>
            <person name="Thoen E."/>
            <person name="Andreopoulos B."/>
            <person name="Lu D."/>
            <person name="Skrede I."/>
            <person name="Drula E."/>
            <person name="Henrissat B."/>
            <person name="Morin E."/>
            <person name="Kohler A."/>
            <person name="Barry K."/>
            <person name="LaButti K."/>
            <person name="Morin E."/>
            <person name="Salamov A."/>
            <person name="Lipzen A."/>
            <person name="Mereny Z."/>
            <person name="Hegedus B."/>
            <person name="Baldrian P."/>
            <person name="Stursova M."/>
            <person name="Weitz H."/>
            <person name="Taylor A."/>
            <person name="Grigoriev I.V."/>
            <person name="Nagy L.G."/>
            <person name="Martin F."/>
            <person name="Kauserud H."/>
        </authorList>
    </citation>
    <scope>NUCLEOTIDE SEQUENCE</scope>
    <source>
        <strain evidence="2">9144</strain>
    </source>
</reference>